<dbReference type="GO" id="GO:0006260">
    <property type="term" value="P:DNA replication"/>
    <property type="evidence" value="ECO:0007669"/>
    <property type="project" value="InterPro"/>
</dbReference>
<evidence type="ECO:0000313" key="2">
    <source>
        <dbReference type="Proteomes" id="UP001138997"/>
    </source>
</evidence>
<name>A0A9X1N6R2_9ACTN</name>
<dbReference type="InterPro" id="IPR008921">
    <property type="entry name" value="DNA_pol3_clamp-load_cplx_C"/>
</dbReference>
<keyword evidence="2" id="KW-1185">Reference proteome</keyword>
<dbReference type="EMBL" id="JAJOMB010000001">
    <property type="protein sequence ID" value="MCD5309377.1"/>
    <property type="molecule type" value="Genomic_DNA"/>
</dbReference>
<gene>
    <name evidence="1" type="ORF">LR394_00590</name>
</gene>
<reference evidence="1" key="1">
    <citation type="submission" date="2021-11" db="EMBL/GenBank/DDBJ databases">
        <title>Streptomyces corallinus and Kineosporia corallina sp. nov., two new coral-derived marine actinobacteria.</title>
        <authorList>
            <person name="Buangrab K."/>
            <person name="Sutthacheep M."/>
            <person name="Yeemin T."/>
            <person name="Harunari E."/>
            <person name="Igarashi Y."/>
            <person name="Sripreechasak P."/>
            <person name="Kanchanasin P."/>
            <person name="Tanasupawat S."/>
            <person name="Phongsopitanun W."/>
        </authorList>
    </citation>
    <scope>NUCLEOTIDE SEQUENCE</scope>
    <source>
        <strain evidence="1">JCM 31032</strain>
    </source>
</reference>
<comment type="caution">
    <text evidence="1">The sequence shown here is derived from an EMBL/GenBank/DDBJ whole genome shotgun (WGS) entry which is preliminary data.</text>
</comment>
<dbReference type="SUPFAM" id="SSF48019">
    <property type="entry name" value="post-AAA+ oligomerization domain-like"/>
    <property type="match status" value="1"/>
</dbReference>
<protein>
    <recommendedName>
        <fullName evidence="3">AAA family ATPase</fullName>
    </recommendedName>
</protein>
<accession>A0A9X1N6R2</accession>
<sequence length="193" mass="22359">MPVHFSEDPWTHVTSKRGYAADELISALQKSIRRGDLQLALLIGREMYESSAALEEMMWARLCVISCEDTGDGTYQEPVVLNSLYQMHERLDRSFGDRWLFAVHAIRFLSDRTKDRSSDEWANITMHLINASEKPIEIPEYALDVHTRRGQEAGKTVEHFWETASHVENEREGRDHTLRDEIRSLQKSGQWKG</sequence>
<evidence type="ECO:0000313" key="1">
    <source>
        <dbReference type="EMBL" id="MCD5309377.1"/>
    </source>
</evidence>
<dbReference type="Gene3D" id="1.20.272.10">
    <property type="match status" value="1"/>
</dbReference>
<proteinExistence type="predicted"/>
<dbReference type="RefSeq" id="WP_231438304.1">
    <property type="nucleotide sequence ID" value="NZ_JAJOMB010000001.1"/>
</dbReference>
<organism evidence="1 2">
    <name type="scientific">Kineosporia babensis</name>
    <dbReference type="NCBI Taxonomy" id="499548"/>
    <lineage>
        <taxon>Bacteria</taxon>
        <taxon>Bacillati</taxon>
        <taxon>Actinomycetota</taxon>
        <taxon>Actinomycetes</taxon>
        <taxon>Kineosporiales</taxon>
        <taxon>Kineosporiaceae</taxon>
        <taxon>Kineosporia</taxon>
    </lineage>
</organism>
<dbReference type="AlphaFoldDB" id="A0A9X1N6R2"/>
<dbReference type="Proteomes" id="UP001138997">
    <property type="component" value="Unassembled WGS sequence"/>
</dbReference>
<evidence type="ECO:0008006" key="3">
    <source>
        <dbReference type="Google" id="ProtNLM"/>
    </source>
</evidence>
<dbReference type="GO" id="GO:0003677">
    <property type="term" value="F:DNA binding"/>
    <property type="evidence" value="ECO:0007669"/>
    <property type="project" value="InterPro"/>
</dbReference>